<feature type="compositionally biased region" description="Basic and acidic residues" evidence="6">
    <location>
        <begin position="88"/>
        <end position="99"/>
    </location>
</feature>
<feature type="domain" description="Transmembrane protein TMEM132 N-terminal" evidence="7">
    <location>
        <begin position="347"/>
        <end position="409"/>
    </location>
</feature>
<feature type="compositionally biased region" description="Gly residues" evidence="6">
    <location>
        <begin position="1317"/>
        <end position="1327"/>
    </location>
</feature>
<dbReference type="Pfam" id="PF23487">
    <property type="entry name" value="Ig_TMEM132_6th"/>
    <property type="match status" value="1"/>
</dbReference>
<dbReference type="InterPro" id="IPR055423">
    <property type="entry name" value="Ig_TMEM132_5th"/>
</dbReference>
<feature type="domain" description="Transmembrane protein TMEM132 cohesin-like" evidence="9">
    <location>
        <begin position="580"/>
        <end position="725"/>
    </location>
</feature>
<accession>A0A8C0P2L8</accession>
<evidence type="ECO:0000259" key="9">
    <source>
        <dbReference type="Pfam" id="PF23039"/>
    </source>
</evidence>
<keyword evidence="4" id="KW-1133">Transmembrane helix</keyword>
<evidence type="ECO:0000256" key="5">
    <source>
        <dbReference type="ARBA" id="ARBA00023136"/>
    </source>
</evidence>
<feature type="compositionally biased region" description="Basic residues" evidence="6">
    <location>
        <begin position="1232"/>
        <end position="1241"/>
    </location>
</feature>
<dbReference type="Pfam" id="PF15705">
    <property type="entry name" value="TMEM132_N"/>
    <property type="match status" value="1"/>
</dbReference>
<evidence type="ECO:0000256" key="4">
    <source>
        <dbReference type="ARBA" id="ARBA00022989"/>
    </source>
</evidence>
<evidence type="ECO:0000256" key="6">
    <source>
        <dbReference type="SAM" id="MobiDB-lite"/>
    </source>
</evidence>
<reference evidence="13" key="1">
    <citation type="submission" date="2019-03" db="EMBL/GenBank/DDBJ databases">
        <authorList>
            <person name="Warren W.C."/>
            <person name="Johnson G.S."/>
        </authorList>
    </citation>
    <scope>NUCLEOTIDE SEQUENCE [LARGE SCALE GENOMIC DNA]</scope>
    <source>
        <strain evidence="13">Basenji</strain>
    </source>
</reference>
<feature type="compositionally biased region" description="Gly residues" evidence="6">
    <location>
        <begin position="194"/>
        <end position="217"/>
    </location>
</feature>
<dbReference type="InterPro" id="IPR031437">
    <property type="entry name" value="Ig_TMEM132_4th"/>
</dbReference>
<feature type="compositionally biased region" description="Low complexity" evidence="6">
    <location>
        <begin position="1375"/>
        <end position="1387"/>
    </location>
</feature>
<reference evidence="13" key="2">
    <citation type="submission" date="2025-08" db="UniProtKB">
        <authorList>
            <consortium name="Ensembl"/>
        </authorList>
    </citation>
    <scope>IDENTIFICATION</scope>
</reference>
<evidence type="ECO:0000256" key="2">
    <source>
        <dbReference type="ARBA" id="ARBA00006166"/>
    </source>
</evidence>
<feature type="domain" description="Transmembrane protein family 132 fourth" evidence="8">
    <location>
        <begin position="727"/>
        <end position="824"/>
    </location>
</feature>
<evidence type="ECO:0000256" key="1">
    <source>
        <dbReference type="ARBA" id="ARBA00004479"/>
    </source>
</evidence>
<comment type="similarity">
    <text evidence="2">Belongs to the TMEM132 family.</text>
</comment>
<dbReference type="GO" id="GO:0016020">
    <property type="term" value="C:membrane"/>
    <property type="evidence" value="ECO:0007669"/>
    <property type="project" value="UniProtKB-SubCell"/>
</dbReference>
<evidence type="ECO:0000259" key="12">
    <source>
        <dbReference type="Pfam" id="PF23487"/>
    </source>
</evidence>
<feature type="domain" description="Transmembrane protein TMEM132 second Ig-like" evidence="10">
    <location>
        <begin position="426"/>
        <end position="566"/>
    </location>
</feature>
<comment type="subcellular location">
    <subcellularLocation>
        <location evidence="1">Membrane</location>
        <topology evidence="1">Single-pass type I membrane protein</topology>
    </subcellularLocation>
</comment>
<dbReference type="InterPro" id="IPR055422">
    <property type="entry name" value="Ig_TMEM132_2nd"/>
</dbReference>
<feature type="compositionally biased region" description="Gly residues" evidence="6">
    <location>
        <begin position="1267"/>
        <end position="1277"/>
    </location>
</feature>
<feature type="domain" description="Transmembrane protein TMEM132 fifth" evidence="11">
    <location>
        <begin position="827"/>
        <end position="963"/>
    </location>
</feature>
<feature type="region of interest" description="Disordered" evidence="6">
    <location>
        <begin position="1097"/>
        <end position="1402"/>
    </location>
</feature>
<keyword evidence="3" id="KW-0812">Transmembrane</keyword>
<feature type="compositionally biased region" description="Basic and acidic residues" evidence="6">
    <location>
        <begin position="235"/>
        <end position="255"/>
    </location>
</feature>
<feature type="compositionally biased region" description="Polar residues" evidence="6">
    <location>
        <begin position="74"/>
        <end position="84"/>
    </location>
</feature>
<evidence type="ECO:0000259" key="11">
    <source>
        <dbReference type="Pfam" id="PF23486"/>
    </source>
</evidence>
<keyword evidence="5" id="KW-0472">Membrane</keyword>
<dbReference type="InterPro" id="IPR026307">
    <property type="entry name" value="TMEM132"/>
</dbReference>
<feature type="region of interest" description="Disordered" evidence="6">
    <location>
        <begin position="74"/>
        <end position="304"/>
    </location>
</feature>
<feature type="compositionally biased region" description="Basic and acidic residues" evidence="6">
    <location>
        <begin position="110"/>
        <end position="124"/>
    </location>
</feature>
<evidence type="ECO:0000259" key="7">
    <source>
        <dbReference type="Pfam" id="PF15705"/>
    </source>
</evidence>
<dbReference type="InterPro" id="IPR031435">
    <property type="entry name" value="TMEM132_N"/>
</dbReference>
<evidence type="ECO:0000256" key="3">
    <source>
        <dbReference type="ARBA" id="ARBA00022692"/>
    </source>
</evidence>
<dbReference type="PANTHER" id="PTHR13388">
    <property type="entry name" value="DETONATOR, ISOFORM E"/>
    <property type="match status" value="1"/>
</dbReference>
<feature type="compositionally biased region" description="Basic residues" evidence="6">
    <location>
        <begin position="1349"/>
        <end position="1360"/>
    </location>
</feature>
<dbReference type="Pfam" id="PF23486">
    <property type="entry name" value="Ig_TMEM132_5th"/>
    <property type="match status" value="1"/>
</dbReference>
<dbReference type="Pfam" id="PF23481">
    <property type="entry name" value="Ig_TMEM132_2nd"/>
    <property type="match status" value="1"/>
</dbReference>
<feature type="compositionally biased region" description="Low complexity" evidence="6">
    <location>
        <begin position="169"/>
        <end position="182"/>
    </location>
</feature>
<dbReference type="InterPro" id="IPR055421">
    <property type="entry name" value="TMEM132_3rd"/>
</dbReference>
<dbReference type="Pfam" id="PF23039">
    <property type="entry name" value="TMEM132_3rd"/>
    <property type="match status" value="1"/>
</dbReference>
<dbReference type="Ensembl" id="ENSCAFT00030035221.1">
    <property type="protein sequence ID" value="ENSCAFP00030030712.1"/>
    <property type="gene ID" value="ENSCAFG00030019093.1"/>
</dbReference>
<feature type="region of interest" description="Disordered" evidence="6">
    <location>
        <begin position="1417"/>
        <end position="1437"/>
    </location>
</feature>
<dbReference type="Pfam" id="PF16070">
    <property type="entry name" value="Ig_TMEM132_4th"/>
    <property type="match status" value="1"/>
</dbReference>
<evidence type="ECO:0000313" key="14">
    <source>
        <dbReference type="Proteomes" id="UP000694429"/>
    </source>
</evidence>
<feature type="compositionally biased region" description="Gly residues" evidence="6">
    <location>
        <begin position="1189"/>
        <end position="1204"/>
    </location>
</feature>
<organism evidence="13 14">
    <name type="scientific">Canis lupus familiaris</name>
    <name type="common">Dog</name>
    <name type="synonym">Canis familiaris</name>
    <dbReference type="NCBI Taxonomy" id="9615"/>
    <lineage>
        <taxon>Eukaryota</taxon>
        <taxon>Metazoa</taxon>
        <taxon>Chordata</taxon>
        <taxon>Craniata</taxon>
        <taxon>Vertebrata</taxon>
        <taxon>Euteleostomi</taxon>
        <taxon>Mammalia</taxon>
        <taxon>Eutheria</taxon>
        <taxon>Laurasiatheria</taxon>
        <taxon>Carnivora</taxon>
        <taxon>Caniformia</taxon>
        <taxon>Canidae</taxon>
        <taxon>Canis</taxon>
    </lineage>
</organism>
<evidence type="ECO:0000313" key="13">
    <source>
        <dbReference type="Ensembl" id="ENSCAFP00030030712.1"/>
    </source>
</evidence>
<dbReference type="OrthoDB" id="196393at2759"/>
<feature type="compositionally biased region" description="Basic and acidic residues" evidence="6">
    <location>
        <begin position="1106"/>
        <end position="1128"/>
    </location>
</feature>
<name>A0A8C0P2L8_CANLF</name>
<protein>
    <submittedName>
        <fullName evidence="13">Transmembrane protein 132C</fullName>
    </submittedName>
</protein>
<gene>
    <name evidence="13" type="primary">TMEM132C</name>
</gene>
<feature type="compositionally biased region" description="Basic residues" evidence="6">
    <location>
        <begin position="1295"/>
        <end position="1311"/>
    </location>
</feature>
<dbReference type="PANTHER" id="PTHR13388:SF4">
    <property type="entry name" value="TRANSMEMBRANE PROTEIN 132C"/>
    <property type="match status" value="1"/>
</dbReference>
<evidence type="ECO:0000259" key="10">
    <source>
        <dbReference type="Pfam" id="PF23481"/>
    </source>
</evidence>
<dbReference type="Proteomes" id="UP000694429">
    <property type="component" value="Chromosome 26"/>
</dbReference>
<feature type="compositionally biased region" description="Pro residues" evidence="6">
    <location>
        <begin position="183"/>
        <end position="193"/>
    </location>
</feature>
<evidence type="ECO:0000259" key="8">
    <source>
        <dbReference type="Pfam" id="PF16070"/>
    </source>
</evidence>
<dbReference type="InterPro" id="IPR055424">
    <property type="entry name" value="Ig_TMEM132_6th"/>
</dbReference>
<feature type="domain" description="Transmembrane protein TMEM132 sixth" evidence="12">
    <location>
        <begin position="964"/>
        <end position="1079"/>
    </location>
</feature>
<sequence>MFVMKFRKASGSLHPSVPVPAQRSRCALLPHAHRHTQMCTRLYPPVSLVRPLCTLPAPPNDLSIYLSFPQQMHGTVNSRCPQISRQKKSGDDLKSRCGDRLPLAPPRPQEVAREGVQLHHESRVPARKPPGREPQGAGKGGSEPAERSRRAPGAAPPAPRPRPRPRPRPSLSRPQPSRTRAPPALPARLPPGEGPGEGPGAGRGRAGGGPWGRGGAGRAAAAAVAGEKLSGPERALPRDPEPPRRHGPRGRDPRIRSRAGRLAAGGLPGAWDSRRGPRAGTAPRAGGGRPELPGRRMRSEGAAPGPVAPLCGALSLVLGALLGKVIEGRGITDNVPRFSSLPPFLPVSYHILGAETSFFLKEANQDVLRNSSLHTRVESFFTYKANRPPVLNASYGPFSIEQVVPQDLLLPSSPFGATSKLSLNWRLRAHILRDKVYLSRPRVQVLFHLLGRDWAAQSPGERLPCLRLFAFRETREVRAGCRLQGALGLCVAELELLAAWFGPPTVVAGRKRAPGPPEGSPVELYYSVQPGDARGDCAGGGGDVRKGNAIRPGKDGLDEAVPHLQRIGAVSLYRAQDSTQLSELRLDSNVVIWLPSRPVKQGDVVTAYVTIASNSTVDLFILRAKVKKGVNILGTQTSEPRQWDVKQEMGNGGKHATTTVLCQRLGSSTRNRSSSLFSEVMQMNFEIASFSSLSGTQPIAWQVEYPRRATTDTAVSEIFISQKDLAGIVPLATDTEILNTAILTGKTVVLPIKVVSVEENSAVMDISESVECKSTDEDVIKVSERCDYVFVNGKEMKGKVDAVVNFTYQHLSASLHITVWVPRLPLQIEVSDTELSQIKGWRVPIVSSKRPTRESEDEDEEERRGRGCALQYQHATVRVLTQFVSEGAGPWGQPSHLLSPDWQVDITHLVADFMKLEEPHVATLQDSRILVGREVGMTTIQVLSPLSDSILAEKTVTVLDDKVSVTDLAIQLVAGLSVTLHPSTENSKAITAVATAEELLRTPKQEAVVSTWLQLSDGSATPLDIYDTKDFTLTATSLNEAVVSTPQARSPRWPVVMAEGEGQGPLVRVDMSIAEACQKSKRKSVLAVGVGSVRVKFGQGNADSSRGADGDRRRDQEPRQRPPAEEPGARGAPPRRPGGARGRRPAERRQHGQAAPGQQGGEERPAGRGQAVRGGPAAEHPPGLRQLPGAGGAAPGGGRPGGQRPGADAPGPERPGDRHVRPARRLLLGHPRLPHQLRHLRPQVPPQAGAPGRPGLCDPLARLGVAGQRGGAPGARGRGVATAGRAHDCPGPRAGRQRRRQPAAAQRRRPAARAGPGAPGGLGGQAGQGPEAGAPAFAHLQKEESEVHHLHHHPARRRLPHRELHPGGRRRRGHQVGVPGRVPGRPRGAQKLPGEIQGPGLGSRGAWLLARLQSGLAGASEGLAERDAPGPADRGGL</sequence>
<proteinExistence type="inferred from homology"/>